<dbReference type="PANTHER" id="PTHR43081">
    <property type="entry name" value="ADENYLATE CYCLASE, TERMINAL-DIFFERENTIATION SPECIFIC-RELATED"/>
    <property type="match status" value="1"/>
</dbReference>
<dbReference type="GO" id="GO:0016020">
    <property type="term" value="C:membrane"/>
    <property type="evidence" value="ECO:0007669"/>
    <property type="project" value="InterPro"/>
</dbReference>
<accession>A0A7W0HKG9</accession>
<dbReference type="EMBL" id="JACDUS010000003">
    <property type="protein sequence ID" value="MBA2881210.1"/>
    <property type="molecule type" value="Genomic_DNA"/>
</dbReference>
<dbReference type="PROSITE" id="PS50885">
    <property type="entry name" value="HAMP"/>
    <property type="match status" value="1"/>
</dbReference>
<dbReference type="Gene3D" id="3.30.450.20">
    <property type="entry name" value="PAS domain"/>
    <property type="match status" value="1"/>
</dbReference>
<dbReference type="SUPFAM" id="SSF55073">
    <property type="entry name" value="Nucleotide cyclase"/>
    <property type="match status" value="1"/>
</dbReference>
<evidence type="ECO:0000256" key="1">
    <source>
        <dbReference type="SAM" id="Phobius"/>
    </source>
</evidence>
<reference evidence="4 5" key="1">
    <citation type="submission" date="2020-07" db="EMBL/GenBank/DDBJ databases">
        <title>Genomic Encyclopedia of Type Strains, Phase IV (KMG-IV): sequencing the most valuable type-strain genomes for metagenomic binning, comparative biology and taxonomic classification.</title>
        <authorList>
            <person name="Goeker M."/>
        </authorList>
    </citation>
    <scope>NUCLEOTIDE SEQUENCE [LARGE SCALE GENOMIC DNA]</scope>
    <source>
        <strain evidence="4 5">DSM 17721</strain>
    </source>
</reference>
<dbReference type="Proteomes" id="UP000525298">
    <property type="component" value="Unassembled WGS sequence"/>
</dbReference>
<keyword evidence="1" id="KW-0812">Transmembrane</keyword>
<evidence type="ECO:0000313" key="4">
    <source>
        <dbReference type="EMBL" id="MBA2881210.1"/>
    </source>
</evidence>
<evidence type="ECO:0000259" key="2">
    <source>
        <dbReference type="PROSITE" id="PS50125"/>
    </source>
</evidence>
<name>A0A7W0HKG9_9BACT</name>
<dbReference type="Gene3D" id="1.10.287.130">
    <property type="match status" value="1"/>
</dbReference>
<dbReference type="Pfam" id="PF00672">
    <property type="entry name" value="HAMP"/>
    <property type="match status" value="1"/>
</dbReference>
<protein>
    <submittedName>
        <fullName evidence="4">Class 3 adenylate cyclase</fullName>
    </submittedName>
</protein>
<dbReference type="PANTHER" id="PTHR43081:SF1">
    <property type="entry name" value="ADENYLATE CYCLASE, TERMINAL-DIFFERENTIATION SPECIFIC"/>
    <property type="match status" value="1"/>
</dbReference>
<dbReference type="SMART" id="SM00304">
    <property type="entry name" value="HAMP"/>
    <property type="match status" value="1"/>
</dbReference>
<feature type="domain" description="HAMP" evidence="3">
    <location>
        <begin position="299"/>
        <end position="351"/>
    </location>
</feature>
<dbReference type="SUPFAM" id="SSF158472">
    <property type="entry name" value="HAMP domain-like"/>
    <property type="match status" value="1"/>
</dbReference>
<keyword evidence="1" id="KW-0472">Membrane</keyword>
<dbReference type="SMART" id="SM00044">
    <property type="entry name" value="CYCc"/>
    <property type="match status" value="1"/>
</dbReference>
<dbReference type="CDD" id="cd18774">
    <property type="entry name" value="PDC2_HK_sensor"/>
    <property type="match status" value="1"/>
</dbReference>
<feature type="domain" description="Guanylate cyclase" evidence="2">
    <location>
        <begin position="385"/>
        <end position="519"/>
    </location>
</feature>
<dbReference type="Gene3D" id="3.30.70.1230">
    <property type="entry name" value="Nucleotide cyclase"/>
    <property type="match status" value="1"/>
</dbReference>
<evidence type="ECO:0000313" key="5">
    <source>
        <dbReference type="Proteomes" id="UP000525298"/>
    </source>
</evidence>
<dbReference type="GO" id="GO:0004016">
    <property type="term" value="F:adenylate cyclase activity"/>
    <property type="evidence" value="ECO:0007669"/>
    <property type="project" value="UniProtKB-ARBA"/>
</dbReference>
<dbReference type="InterPro" id="IPR003660">
    <property type="entry name" value="HAMP_dom"/>
</dbReference>
<feature type="transmembrane region" description="Helical" evidence="1">
    <location>
        <begin position="277"/>
        <end position="297"/>
    </location>
</feature>
<dbReference type="Pfam" id="PF00211">
    <property type="entry name" value="Guanylate_cyc"/>
    <property type="match status" value="1"/>
</dbReference>
<organism evidence="4 5">
    <name type="scientific">Desulfosalsimonas propionicica</name>
    <dbReference type="NCBI Taxonomy" id="332175"/>
    <lineage>
        <taxon>Bacteria</taxon>
        <taxon>Pseudomonadati</taxon>
        <taxon>Thermodesulfobacteriota</taxon>
        <taxon>Desulfobacteria</taxon>
        <taxon>Desulfobacterales</taxon>
        <taxon>Desulfosalsimonadaceae</taxon>
        <taxon>Desulfosalsimonas</taxon>
    </lineage>
</organism>
<proteinExistence type="predicted"/>
<dbReference type="CDD" id="cd07302">
    <property type="entry name" value="CHD"/>
    <property type="match status" value="1"/>
</dbReference>
<dbReference type="GO" id="GO:0006171">
    <property type="term" value="P:cAMP biosynthetic process"/>
    <property type="evidence" value="ECO:0007669"/>
    <property type="project" value="TreeGrafter"/>
</dbReference>
<gene>
    <name evidence="4" type="ORF">HNR65_001536</name>
</gene>
<sequence length="570" mass="63439">MRNTLRKRMAVFLILPTALLLFAMGFAGFLYARNLLVDQWRQTAVLRLERAAHYMDMRLARVAEWIDLFNEAVKSPEGKEARDFILSRLKNLQGVTAVDLVPAPQLPESRPVRKLRRPVKGGPLTKLYSGTLSEITLPRYDAGRDRETVSLISGVPDAETGKTKRLEVSVRFDYLMKDVESLGWWQSRQVCLVDSTGRYLAHSEAMEGGRSRLGETGDPVELAVLEQMQTNSHGTWLGSGRPPERVAGFYWLGQAPWVLIMYAPGKQILAPIIEFRFYFAIAGGFCIAVILLLINFAGGRMVRRIQGLLQAFQWVAKGSYMVRLPVSSTDEIGRLEAGFNEMVEGLKELDFIRDTFGRYVDHEVARELLQKPEASRLGGQKREVAILMSDIRGFTAVAEALSPEETIGILNHYFGRMIDVIHEYRGVIVDFYGDGVLVFFDPQDGPVVPAAARAVDCSLAMQRSMAQLNREMESSPLPSALETGIAVHAGSVVVGNIGSASRAKYGIVGLAVNMTQRMQGQIPGGGIVVSKRIQELLPDRLVVRSPFTARFKGFQEPVELYMLEDSRPKS</sequence>
<dbReference type="CDD" id="cd06225">
    <property type="entry name" value="HAMP"/>
    <property type="match status" value="1"/>
</dbReference>
<dbReference type="InterPro" id="IPR001054">
    <property type="entry name" value="A/G_cyclase"/>
</dbReference>
<evidence type="ECO:0000259" key="3">
    <source>
        <dbReference type="PROSITE" id="PS50885"/>
    </source>
</evidence>
<comment type="caution">
    <text evidence="4">The sequence shown here is derived from an EMBL/GenBank/DDBJ whole genome shotgun (WGS) entry which is preliminary data.</text>
</comment>
<keyword evidence="5" id="KW-1185">Reference proteome</keyword>
<dbReference type="PROSITE" id="PS50125">
    <property type="entry name" value="GUANYLATE_CYCLASE_2"/>
    <property type="match status" value="1"/>
</dbReference>
<dbReference type="RefSeq" id="WP_181550861.1">
    <property type="nucleotide sequence ID" value="NZ_JACDUS010000003.1"/>
</dbReference>
<dbReference type="InterPro" id="IPR050697">
    <property type="entry name" value="Adenylyl/Guanylyl_Cyclase_3/4"/>
</dbReference>
<keyword evidence="1" id="KW-1133">Transmembrane helix</keyword>
<dbReference type="InterPro" id="IPR029787">
    <property type="entry name" value="Nucleotide_cyclase"/>
</dbReference>
<dbReference type="GO" id="GO:0035556">
    <property type="term" value="P:intracellular signal transduction"/>
    <property type="evidence" value="ECO:0007669"/>
    <property type="project" value="InterPro"/>
</dbReference>
<dbReference type="AlphaFoldDB" id="A0A7W0HKG9"/>